<sequence>METFKVTLDRIEGCTAVLLLRGDESIKIDVPLFLLPQESKEGDILNISIERDVQETEAAKERVSALLEKLKNKNKGAE</sequence>
<dbReference type="GeneID" id="24851278"/>
<dbReference type="PATRIC" id="fig|1434117.4.peg.2010"/>
<dbReference type="EMBL" id="CP009509">
    <property type="protein sequence ID" value="AKB40570.1"/>
    <property type="molecule type" value="Genomic_DNA"/>
</dbReference>
<evidence type="ECO:0000313" key="2">
    <source>
        <dbReference type="Proteomes" id="UP000033058"/>
    </source>
</evidence>
<dbReference type="AlphaFoldDB" id="A0A0E3PVT5"/>
<name>A0A0E3PVT5_METMZ</name>
<accession>A0A0E3PVT5</accession>
<dbReference type="Proteomes" id="UP000033058">
    <property type="component" value="Chromosome"/>
</dbReference>
<dbReference type="Pfam" id="PF11213">
    <property type="entry name" value="DUF3006"/>
    <property type="match status" value="1"/>
</dbReference>
<evidence type="ECO:0000313" key="1">
    <source>
        <dbReference type="EMBL" id="AKB40570.1"/>
    </source>
</evidence>
<evidence type="ECO:0008006" key="3">
    <source>
        <dbReference type="Google" id="ProtNLM"/>
    </source>
</evidence>
<dbReference type="HOGENOM" id="CLU_181623_0_0_2"/>
<dbReference type="Gene3D" id="6.20.120.50">
    <property type="match status" value="1"/>
</dbReference>
<reference evidence="1 2" key="1">
    <citation type="submission" date="2014-07" db="EMBL/GenBank/DDBJ databases">
        <title>Methanogenic archaea and the global carbon cycle.</title>
        <authorList>
            <person name="Henriksen J.R."/>
            <person name="Luke J."/>
            <person name="Reinhart S."/>
            <person name="Benedict M.N."/>
            <person name="Youngblut N.D."/>
            <person name="Metcalf M.E."/>
            <person name="Whitaker R.J."/>
            <person name="Metcalf W.W."/>
        </authorList>
    </citation>
    <scope>NUCLEOTIDE SEQUENCE [LARGE SCALE GENOMIC DNA]</scope>
    <source>
        <strain evidence="1 2">WWM610</strain>
    </source>
</reference>
<proteinExistence type="predicted"/>
<protein>
    <recommendedName>
        <fullName evidence="3">DUF3006 domain-containing protein</fullName>
    </recommendedName>
</protein>
<organism evidence="1 2">
    <name type="scientific">Methanosarcina mazei WWM610</name>
    <dbReference type="NCBI Taxonomy" id="1434117"/>
    <lineage>
        <taxon>Archaea</taxon>
        <taxon>Methanobacteriati</taxon>
        <taxon>Methanobacteriota</taxon>
        <taxon>Stenosarchaea group</taxon>
        <taxon>Methanomicrobia</taxon>
        <taxon>Methanosarcinales</taxon>
        <taxon>Methanosarcinaceae</taxon>
        <taxon>Methanosarcina</taxon>
    </lineage>
</organism>
<dbReference type="InterPro" id="IPR021377">
    <property type="entry name" value="DUF3006"/>
</dbReference>
<dbReference type="RefSeq" id="WP_048045800.1">
    <property type="nucleotide sequence ID" value="NZ_CP009509.1"/>
</dbReference>
<gene>
    <name evidence="1" type="ORF">MSMAW_1579</name>
</gene>